<accession>A0A8V0YEL1</accession>
<feature type="domain" description="Sushi" evidence="6">
    <location>
        <begin position="209"/>
        <end position="265"/>
    </location>
</feature>
<feature type="disulfide bond" evidence="4">
    <location>
        <begin position="632"/>
        <end position="675"/>
    </location>
</feature>
<feature type="disulfide bond" evidence="4">
    <location>
        <begin position="938"/>
        <end position="981"/>
    </location>
</feature>
<dbReference type="PANTHER" id="PTHR45785">
    <property type="entry name" value="COMPLEMENT FACTOR H-RELATED"/>
    <property type="match status" value="1"/>
</dbReference>
<feature type="disulfide bond" evidence="4">
    <location>
        <begin position="997"/>
        <end position="1040"/>
    </location>
</feature>
<dbReference type="GlyGen" id="A0A8V0YEL1">
    <property type="glycosylation" value="1 site"/>
</dbReference>
<feature type="domain" description="Sushi" evidence="6">
    <location>
        <begin position="83"/>
        <end position="143"/>
    </location>
</feature>
<dbReference type="InterPro" id="IPR035976">
    <property type="entry name" value="Sushi/SCR/CCP_sf"/>
</dbReference>
<keyword evidence="8" id="KW-1185">Reference proteome</keyword>
<dbReference type="GO" id="GO:0006956">
    <property type="term" value="P:complement activation"/>
    <property type="evidence" value="ECO:0000318"/>
    <property type="project" value="GO_Central"/>
</dbReference>
<feature type="domain" description="Sushi" evidence="6">
    <location>
        <begin position="266"/>
        <end position="325"/>
    </location>
</feature>
<dbReference type="Proteomes" id="UP000000539">
    <property type="component" value="Chromosome 8"/>
</dbReference>
<dbReference type="GeneTree" id="ENSGT00940000154386"/>
<feature type="disulfide bond" evidence="4">
    <location>
        <begin position="53"/>
        <end position="80"/>
    </location>
</feature>
<feature type="domain" description="Sushi" evidence="6">
    <location>
        <begin position="867"/>
        <end position="935"/>
    </location>
</feature>
<dbReference type="SUPFAM" id="SSF57535">
    <property type="entry name" value="Complement control module/SCR domain"/>
    <property type="match status" value="20"/>
</dbReference>
<evidence type="ECO:0000256" key="1">
    <source>
        <dbReference type="ARBA" id="ARBA00022659"/>
    </source>
</evidence>
<dbReference type="InterPro" id="IPR051503">
    <property type="entry name" value="ComplSys_Reg/VirEntry_Med"/>
</dbReference>
<dbReference type="Reactome" id="R-GGA-2132281">
    <property type="pathway name" value="Regulation of complement cascades"/>
</dbReference>
<dbReference type="InterPro" id="IPR000436">
    <property type="entry name" value="Sushi_SCR_CCP_dom"/>
</dbReference>
<feature type="domain" description="Sushi" evidence="6">
    <location>
        <begin position="389"/>
        <end position="447"/>
    </location>
</feature>
<dbReference type="FunFam" id="2.10.70.10:FF:000060">
    <property type="entry name" value="Complement inhibitory factor H"/>
    <property type="match status" value="1"/>
</dbReference>
<comment type="caution">
    <text evidence="4">Lacks conserved residue(s) required for the propagation of feature annotation.</text>
</comment>
<feature type="disulfide bond" evidence="4">
    <location>
        <begin position="391"/>
        <end position="434"/>
    </location>
</feature>
<feature type="domain" description="Sushi" evidence="6">
    <location>
        <begin position="1054"/>
        <end position="1112"/>
    </location>
</feature>
<evidence type="ECO:0000256" key="4">
    <source>
        <dbReference type="PROSITE-ProRule" id="PRU00302"/>
    </source>
</evidence>
<dbReference type="CDD" id="cd00033">
    <property type="entry name" value="CCP"/>
    <property type="match status" value="14"/>
</dbReference>
<dbReference type="GO" id="GO:0005615">
    <property type="term" value="C:extracellular space"/>
    <property type="evidence" value="ECO:0000318"/>
    <property type="project" value="GO_Central"/>
</dbReference>
<feature type="disulfide bond" evidence="4">
    <location>
        <begin position="114"/>
        <end position="141"/>
    </location>
</feature>
<feature type="domain" description="Sushi" evidence="6">
    <location>
        <begin position="630"/>
        <end position="688"/>
    </location>
</feature>
<evidence type="ECO:0000256" key="5">
    <source>
        <dbReference type="SAM" id="SignalP"/>
    </source>
</evidence>
<feature type="domain" description="Sushi" evidence="6">
    <location>
        <begin position="995"/>
        <end position="1053"/>
    </location>
</feature>
<dbReference type="SMART" id="SM00032">
    <property type="entry name" value="CCP"/>
    <property type="match status" value="19"/>
</dbReference>
<dbReference type="OrthoDB" id="10051774at2759"/>
<reference evidence="7" key="3">
    <citation type="submission" date="2025-09" db="UniProtKB">
        <authorList>
            <consortium name="Ensembl"/>
        </authorList>
    </citation>
    <scope>IDENTIFICATION</scope>
    <source>
        <strain evidence="7">broiler</strain>
    </source>
</reference>
<reference evidence="7" key="1">
    <citation type="submission" date="2020-11" db="EMBL/GenBank/DDBJ databases">
        <title>Gallus gallus (Chicken) genome, bGalGal1, GRCg7b, maternal haplotype autosomes + Z &amp; W.</title>
        <authorList>
            <person name="Warren W."/>
            <person name="Formenti G."/>
            <person name="Fedrigo O."/>
            <person name="Haase B."/>
            <person name="Mountcastle J."/>
            <person name="Balacco J."/>
            <person name="Tracey A."/>
            <person name="Schneider V."/>
            <person name="Okimoto R."/>
            <person name="Cheng H."/>
            <person name="Hawken R."/>
            <person name="Howe K."/>
            <person name="Jarvis E.D."/>
        </authorList>
    </citation>
    <scope>NUCLEOTIDE SEQUENCE [LARGE SCALE GENOMIC DNA]</scope>
    <source>
        <strain evidence="7">Broiler</strain>
    </source>
</reference>
<feature type="disulfide bond" evidence="4">
    <location>
        <begin position="693"/>
        <end position="736"/>
    </location>
</feature>
<proteinExistence type="evidence at protein level"/>
<keyword evidence="9" id="KW-1267">Proteomics identification</keyword>
<feature type="domain" description="Sushi" evidence="6">
    <location>
        <begin position="144"/>
        <end position="208"/>
    </location>
</feature>
<dbReference type="PROSITE" id="PS50923">
    <property type="entry name" value="SUSHI"/>
    <property type="match status" value="16"/>
</dbReference>
<evidence type="ECO:0007829" key="9">
    <source>
        <dbReference type="PeptideAtlas" id="A0A8V0YEL1"/>
    </source>
</evidence>
<feature type="disulfide bond" evidence="4">
    <location>
        <begin position="1056"/>
        <end position="1099"/>
    </location>
</feature>
<feature type="signal peptide" evidence="5">
    <location>
        <begin position="1"/>
        <end position="18"/>
    </location>
</feature>
<feature type="disulfide bond" evidence="4">
    <location>
        <begin position="179"/>
        <end position="206"/>
    </location>
</feature>
<feature type="domain" description="Sushi" evidence="6">
    <location>
        <begin position="691"/>
        <end position="749"/>
    </location>
</feature>
<dbReference type="FunCoup" id="A0A8V0YEL1">
    <property type="interactions" value="734"/>
</dbReference>
<reference evidence="7" key="2">
    <citation type="submission" date="2025-08" db="UniProtKB">
        <authorList>
            <consortium name="Ensembl"/>
        </authorList>
    </citation>
    <scope>IDENTIFICATION</scope>
    <source>
        <strain evidence="7">broiler</strain>
    </source>
</reference>
<feature type="domain" description="Sushi" evidence="6">
    <location>
        <begin position="20"/>
        <end position="82"/>
    </location>
</feature>
<feature type="domain" description="Sushi" evidence="6">
    <location>
        <begin position="936"/>
        <end position="994"/>
    </location>
</feature>
<sequence length="1357" mass="153536">MPFLGYAALLLCWMYCTAERACEQSPPRRVKEIPTETWDNPPYPHGTLVTYKCRPGYIKIGRIVVKCADGVWKQQGNTECRSKPCGHPGDIEFGSFQLTAGNEFVFGARVEYRCNDGYRMLSQKNYRECLAEGWSNDIPHCEVAKCLPVKAPENGRIVLSGAFELNREYSFGEVMEFECNEHYRLVGSKAIHCSSNGKWDSDVPQCQDIICNVPSIPNGVVRSSQKTYRESEQLHYVCNKGYTYGERADAQCTESGWSPTPYCTEVVCFPPTFRNGNFRPQKDRYTEGATITIDCDLGYRYSTLTAKNVAKCTSSGWVPAPGCVEKPCDYPAVENIRLSGNWQQNYFPMRIGQTIYYRCREGYLTPSEEYWVHIVCSQGGWKPEPQCLKRCDVGPLENGYIQNNWKRYFKEGERTKYFCNKNYRTENEDGEITCSKNGWSPTPRCIRKETCQWVDLTNGYFMERRATFDIGETVSYSCYNDFVTPEKQKMGMIQCQKNGWSPPPKCIQTCKTSHIHTLVDCGPRENIYLPGDILEYSCPEKYKTVDNMPYSTTRCDVNGEWKPTPHCVAIECKLPVLSHGQAHPSKNTYYNGDVVKFICVKNYIRVGPASSQCYYFGWFPSPPTCKVDPRDCGPPPEITNGNVIGGFLERYQHGNRMEYECDTPFTLVGSKEIECLDGQWSSLPSCIENKMPCGSPSSVLNVVLLQQDRAQFSHGDEVTYRCSQGSENATRMRTKCLNGEWKPSPLCNDPFHQCVTPEDIVIERTGSHRKAKETGLYLTYKCKPADRQFKQATCVSGKWTPEIQCTGESTCPLPPQLPNANKIPIGRNYKNGSKIAFSCLEGFHLIGANEIMCINGKWQSPPYCVEKPCSPPQPVEHADDVRLVNQSLKMEKEGKTVYLAGAVVKFTCHSGFELDGPSEISCSMGNWSSYPTCSEASCGSIPNVPNSAIEGRNKEAYEPGETIRYQCDEGFEAVGVPEIICRKGNWSTPPFCEDVSCEAPPEIHNAYITSPQQQRYLPGARVQYECDSHFQITAVNYVTCSNGQWLQTPTCKDTRCGPPPEISGGKVQGFKKSRYLPGETAKYECWKGFRMTGASTVSCQNGTWTELPTCKGKSEKCGPPPDIENGDILSFPMPEYSQGETLKYKCPNLYILEGSQQITCINGQWTNPPVCLVACTAAEEDMNNNNIELKWREESKLYSRPGDFIEFDCKIGNVEDPASSPFRVQCINGTFKYPRCNPGRDCRVLESEMDKNNIQLQWRMPHTYRSKERISFKCKWLYEPVSRPEKFKPRCLDGVIEYPQCAYGNDMTESSWRNECFFNKSRDLSSSFPGVSCLIALYNEDSALCWNLLIHFLYTIG</sequence>
<keyword evidence="2 5" id="KW-0732">Signal</keyword>
<dbReference type="Gene3D" id="2.10.70.10">
    <property type="entry name" value="Complement Module, domain 1"/>
    <property type="match status" value="21"/>
</dbReference>
<keyword evidence="3 4" id="KW-1015">Disulfide bond</keyword>
<feature type="domain" description="Sushi" evidence="6">
    <location>
        <begin position="809"/>
        <end position="866"/>
    </location>
</feature>
<protein>
    <submittedName>
        <fullName evidence="7">Complement factor H</fullName>
    </submittedName>
</protein>
<feature type="domain" description="Sushi" evidence="6">
    <location>
        <begin position="508"/>
        <end position="569"/>
    </location>
</feature>
<feature type="domain" description="Sushi" evidence="6">
    <location>
        <begin position="1115"/>
        <end position="1173"/>
    </location>
</feature>
<keyword evidence="1 4" id="KW-0768">Sushi</keyword>
<feature type="chain" id="PRO_5036448791" evidence="5">
    <location>
        <begin position="19"/>
        <end position="1357"/>
    </location>
</feature>
<feature type="domain" description="Sushi" evidence="6">
    <location>
        <begin position="570"/>
        <end position="627"/>
    </location>
</feature>
<dbReference type="FunFam" id="2.10.70.10:FF:000026">
    <property type="entry name" value="Complement inhibitory factor H"/>
    <property type="match status" value="2"/>
</dbReference>
<organism evidence="7 8">
    <name type="scientific">Gallus gallus</name>
    <name type="common">Chicken</name>
    <dbReference type="NCBI Taxonomy" id="9031"/>
    <lineage>
        <taxon>Eukaryota</taxon>
        <taxon>Metazoa</taxon>
        <taxon>Chordata</taxon>
        <taxon>Craniata</taxon>
        <taxon>Vertebrata</taxon>
        <taxon>Euteleostomi</taxon>
        <taxon>Archelosauria</taxon>
        <taxon>Archosauria</taxon>
        <taxon>Dinosauria</taxon>
        <taxon>Saurischia</taxon>
        <taxon>Theropoda</taxon>
        <taxon>Coelurosauria</taxon>
        <taxon>Aves</taxon>
        <taxon>Neognathae</taxon>
        <taxon>Galloanserae</taxon>
        <taxon>Galliformes</taxon>
        <taxon>Phasianidae</taxon>
        <taxon>Phasianinae</taxon>
        <taxon>Gallus</taxon>
    </lineage>
</organism>
<evidence type="ECO:0000256" key="2">
    <source>
        <dbReference type="ARBA" id="ARBA00022729"/>
    </source>
</evidence>
<evidence type="ECO:0000313" key="8">
    <source>
        <dbReference type="Proteomes" id="UP000000539"/>
    </source>
</evidence>
<dbReference type="Pfam" id="PF00084">
    <property type="entry name" value="Sushi"/>
    <property type="match status" value="18"/>
</dbReference>
<feature type="disulfide bond" evidence="4">
    <location>
        <begin position="1117"/>
        <end position="1160"/>
    </location>
</feature>
<dbReference type="GO" id="GO:0001851">
    <property type="term" value="F:complement component C3b binding"/>
    <property type="evidence" value="ECO:0000318"/>
    <property type="project" value="GO_Central"/>
</dbReference>
<gene>
    <name evidence="7" type="primary">CFH</name>
</gene>
<evidence type="ECO:0000259" key="6">
    <source>
        <dbReference type="PROSITE" id="PS50923"/>
    </source>
</evidence>
<evidence type="ECO:0000256" key="3">
    <source>
        <dbReference type="ARBA" id="ARBA00023157"/>
    </source>
</evidence>
<dbReference type="Ensembl" id="ENSGALT00010029813.1">
    <property type="protein sequence ID" value="ENSGALP00010017358.1"/>
    <property type="gene ID" value="ENSGALG00010012436.1"/>
</dbReference>
<dbReference type="PANTHER" id="PTHR45785:SF7">
    <property type="entry name" value="COMPLEMENT FACTOR H"/>
    <property type="match status" value="1"/>
</dbReference>
<evidence type="ECO:0000313" key="7">
    <source>
        <dbReference type="Ensembl" id="ENSGALP00010017358.1"/>
    </source>
</evidence>
<name>A0A8V0YEL1_CHICK</name>